<name>A0A6J6UM96_9ZZZZ</name>
<evidence type="ECO:0000256" key="1">
    <source>
        <dbReference type="SAM" id="MobiDB-lite"/>
    </source>
</evidence>
<protein>
    <submittedName>
        <fullName evidence="2">Unannotated protein</fullName>
    </submittedName>
</protein>
<accession>A0A6J6UM96</accession>
<sequence length="64" mass="6703">MKVSAERALLRRLSAAGGGSGSHPPGSWNTTTSPRDTPAMRVVIFEAMIRSLTMSVSSIEALGT</sequence>
<feature type="region of interest" description="Disordered" evidence="1">
    <location>
        <begin position="12"/>
        <end position="36"/>
    </location>
</feature>
<dbReference type="EMBL" id="CAEZYW010000342">
    <property type="protein sequence ID" value="CAB4759599.1"/>
    <property type="molecule type" value="Genomic_DNA"/>
</dbReference>
<evidence type="ECO:0000313" key="2">
    <source>
        <dbReference type="EMBL" id="CAB4759599.1"/>
    </source>
</evidence>
<organism evidence="2">
    <name type="scientific">freshwater metagenome</name>
    <dbReference type="NCBI Taxonomy" id="449393"/>
    <lineage>
        <taxon>unclassified sequences</taxon>
        <taxon>metagenomes</taxon>
        <taxon>ecological metagenomes</taxon>
    </lineage>
</organism>
<proteinExistence type="predicted"/>
<gene>
    <name evidence="2" type="ORF">UFOPK2786_01762</name>
</gene>
<reference evidence="2" key="1">
    <citation type="submission" date="2020-05" db="EMBL/GenBank/DDBJ databases">
        <authorList>
            <person name="Chiriac C."/>
            <person name="Salcher M."/>
            <person name="Ghai R."/>
            <person name="Kavagutti S V."/>
        </authorList>
    </citation>
    <scope>NUCLEOTIDE SEQUENCE</scope>
</reference>
<dbReference type="AlphaFoldDB" id="A0A6J6UM96"/>